<dbReference type="GO" id="GO:0003677">
    <property type="term" value="F:DNA binding"/>
    <property type="evidence" value="ECO:0007669"/>
    <property type="project" value="InterPro"/>
</dbReference>
<dbReference type="GO" id="GO:0005524">
    <property type="term" value="F:ATP binding"/>
    <property type="evidence" value="ECO:0007669"/>
    <property type="project" value="InterPro"/>
</dbReference>
<dbReference type="Gene3D" id="3.40.50.300">
    <property type="entry name" value="P-loop containing nucleotide triphosphate hydrolases"/>
    <property type="match status" value="2"/>
</dbReference>
<dbReference type="InterPro" id="IPR001650">
    <property type="entry name" value="Helicase_C-like"/>
</dbReference>
<name>A0A6J7X5A9_9CAUD</name>
<sequence>MNLRKWQQDAINACLPLFAKGRKLFVIEACTGSGKSLCSAAAALQLIENGKADLIIVLTPNCGTRLGWKKTFESLRLNGNRVNVTDDINFPLDTDVWVSTYAGYSRVEEALCSRPVSGVIAIIDEFHHPADTAEWGNAVDKLVSLCEHAIFLSGTPWKREGKIAVLCGEKNIHGENYYQEEGRIKADFSYDYAQDLREPKTRGTVPVKFKFWDSFWRSPDGRVCEIHKDLPQFPSDEWATIEDWEEWAKKCDKPLGKHLHFDLDTQSPGDNQTIRRVLDEALSLLSKTRSDIETSCNQKNASVMLCVAKGVSDARKITNYIQEIRPSYRVSVVVSDDNNGAKKLEKIAKQCRENASDKPDVIVSVGMISEGVDIPQIKVVAYLSAILTVLYFIQVIGRAIRRIPVGKGQYADTIPSDTVAYVVAPAHPKLRYIARNIEKQVEDACGEMLRSSDNKEPSTDSSKKKQNAGLVTSGENSIGVFRGSEDFSRWHEIVEAMKTHENAADCYIDSHWAEHILGLFLRGDTKAEDYATADINLKCNCLGTSVEELSVKLEDEINPPLPYEEEQKRLSEKAIYWTNLIRFRGKYRQIEDNDIAFRKVRGEINRLAGLKAAGVTFSKASIEQRRQWVKVAENLAREAA</sequence>
<dbReference type="GO" id="GO:0016787">
    <property type="term" value="F:hydrolase activity"/>
    <property type="evidence" value="ECO:0007669"/>
    <property type="project" value="InterPro"/>
</dbReference>
<proteinExistence type="predicted"/>
<feature type="domain" description="Helicase C-terminal" evidence="2">
    <location>
        <begin position="277"/>
        <end position="445"/>
    </location>
</feature>
<dbReference type="InterPro" id="IPR006935">
    <property type="entry name" value="Helicase/UvrB_N"/>
</dbReference>
<dbReference type="PROSITE" id="PS51194">
    <property type="entry name" value="HELICASE_CTER"/>
    <property type="match status" value="1"/>
</dbReference>
<reference evidence="3" key="1">
    <citation type="submission" date="2020-05" db="EMBL/GenBank/DDBJ databases">
        <authorList>
            <person name="Chiriac C."/>
            <person name="Salcher M."/>
            <person name="Ghai R."/>
            <person name="Kavagutti S V."/>
        </authorList>
    </citation>
    <scope>NUCLEOTIDE SEQUENCE</scope>
</reference>
<dbReference type="Pfam" id="PF00271">
    <property type="entry name" value="Helicase_C"/>
    <property type="match status" value="1"/>
</dbReference>
<dbReference type="EMBL" id="LR798321">
    <property type="protein sequence ID" value="CAB5223464.1"/>
    <property type="molecule type" value="Genomic_DNA"/>
</dbReference>
<accession>A0A6J7X5A9</accession>
<feature type="compositionally biased region" description="Basic and acidic residues" evidence="1">
    <location>
        <begin position="450"/>
        <end position="463"/>
    </location>
</feature>
<evidence type="ECO:0000259" key="2">
    <source>
        <dbReference type="PROSITE" id="PS51194"/>
    </source>
</evidence>
<dbReference type="SUPFAM" id="SSF52540">
    <property type="entry name" value="P-loop containing nucleoside triphosphate hydrolases"/>
    <property type="match status" value="1"/>
</dbReference>
<dbReference type="Pfam" id="PF04851">
    <property type="entry name" value="ResIII"/>
    <property type="match status" value="1"/>
</dbReference>
<organism evidence="3">
    <name type="scientific">uncultured Caudovirales phage</name>
    <dbReference type="NCBI Taxonomy" id="2100421"/>
    <lineage>
        <taxon>Viruses</taxon>
        <taxon>Duplodnaviria</taxon>
        <taxon>Heunggongvirae</taxon>
        <taxon>Uroviricota</taxon>
        <taxon>Caudoviricetes</taxon>
        <taxon>Peduoviridae</taxon>
        <taxon>Maltschvirus</taxon>
        <taxon>Maltschvirus maltsch</taxon>
    </lineage>
</organism>
<gene>
    <name evidence="3" type="ORF">UFOVP383_62</name>
</gene>
<evidence type="ECO:0000313" key="3">
    <source>
        <dbReference type="EMBL" id="CAB5223464.1"/>
    </source>
</evidence>
<dbReference type="SMART" id="SM00490">
    <property type="entry name" value="HELICc"/>
    <property type="match status" value="1"/>
</dbReference>
<protein>
    <submittedName>
        <fullName evidence="3">DEXDc domain containing protein</fullName>
    </submittedName>
</protein>
<dbReference type="PANTHER" id="PTHR47396:SF1">
    <property type="entry name" value="ATP-DEPENDENT HELICASE IRC3-RELATED"/>
    <property type="match status" value="1"/>
</dbReference>
<dbReference type="InterPro" id="IPR050742">
    <property type="entry name" value="Helicase_Restrict-Modif_Enz"/>
</dbReference>
<feature type="region of interest" description="Disordered" evidence="1">
    <location>
        <begin position="448"/>
        <end position="470"/>
    </location>
</feature>
<dbReference type="InterPro" id="IPR014001">
    <property type="entry name" value="Helicase_ATP-bd"/>
</dbReference>
<dbReference type="InterPro" id="IPR027417">
    <property type="entry name" value="P-loop_NTPase"/>
</dbReference>
<evidence type="ECO:0000256" key="1">
    <source>
        <dbReference type="SAM" id="MobiDB-lite"/>
    </source>
</evidence>
<dbReference type="PANTHER" id="PTHR47396">
    <property type="entry name" value="TYPE I RESTRICTION ENZYME ECOKI R PROTEIN"/>
    <property type="match status" value="1"/>
</dbReference>
<dbReference type="SMART" id="SM00487">
    <property type="entry name" value="DEXDc"/>
    <property type="match status" value="1"/>
</dbReference>